<proteinExistence type="predicted"/>
<dbReference type="RefSeq" id="WP_368504415.1">
    <property type="nucleotide sequence ID" value="NZ_CP162551.1"/>
</dbReference>
<dbReference type="EMBL" id="CP162551">
    <property type="protein sequence ID" value="XDI37035.1"/>
    <property type="molecule type" value="Genomic_DNA"/>
</dbReference>
<accession>A0AB39BU70</accession>
<organism evidence="1">
    <name type="scientific">Alkalihalophilus sp. As8PL</name>
    <dbReference type="NCBI Taxonomy" id="3237103"/>
    <lineage>
        <taxon>Bacteria</taxon>
        <taxon>Bacillati</taxon>
        <taxon>Bacillota</taxon>
        <taxon>Bacilli</taxon>
        <taxon>Bacillales</taxon>
        <taxon>Bacillaceae</taxon>
        <taxon>Alkalihalophilus</taxon>
    </lineage>
</organism>
<name>A0AB39BU70_9BACI</name>
<protein>
    <submittedName>
        <fullName evidence="1">Uncharacterized protein</fullName>
    </submittedName>
</protein>
<evidence type="ECO:0000313" key="1">
    <source>
        <dbReference type="EMBL" id="XDI37035.1"/>
    </source>
</evidence>
<sequence>MKGIIEQVINQLESEGKERIKLTPKDICEKLNEYEVPFIGFKG</sequence>
<reference evidence="1" key="1">
    <citation type="submission" date="2024-07" db="EMBL/GenBank/DDBJ databases">
        <title>Identification and characteristics of an arsenic-resistant bacterial isolate, which belongs to a novel species.</title>
        <authorList>
            <person name="Juszczyk A."/>
            <person name="Kowalczyk A."/>
            <person name="Was K."/>
            <person name="Kosowicz W."/>
            <person name="Budzyn A."/>
            <person name="Latowski D."/>
        </authorList>
    </citation>
    <scope>NUCLEOTIDE SEQUENCE</scope>
    <source>
        <strain evidence="1">As8PL</strain>
    </source>
</reference>
<gene>
    <name evidence="1" type="ORF">AB3N04_01625</name>
</gene>
<dbReference type="AlphaFoldDB" id="A0AB39BU70"/>